<dbReference type="AlphaFoldDB" id="A0A832UST3"/>
<dbReference type="PROSITE" id="PS51742">
    <property type="entry name" value="PPC"/>
    <property type="match status" value="1"/>
</dbReference>
<gene>
    <name evidence="2" type="ORF">H1016_04865</name>
</gene>
<dbReference type="InterPro" id="IPR005175">
    <property type="entry name" value="PPC_dom"/>
</dbReference>
<accession>A0A832UST3</accession>
<evidence type="ECO:0000259" key="1">
    <source>
        <dbReference type="PROSITE" id="PS51742"/>
    </source>
</evidence>
<protein>
    <submittedName>
        <fullName evidence="2">DNA-binding protein</fullName>
    </submittedName>
</protein>
<feature type="domain" description="PPC" evidence="1">
    <location>
        <begin position="5"/>
        <end position="139"/>
    </location>
</feature>
<reference evidence="2 3" key="1">
    <citation type="journal article" name="Nat. Commun.">
        <title>Undinarchaeota illuminate DPANN phylogeny and the impact of gene transfer on archaeal evolution.</title>
        <authorList>
            <person name="Dombrowski N."/>
            <person name="Williams T.A."/>
            <person name="Sun J."/>
            <person name="Woodcroft B.J."/>
            <person name="Lee J.H."/>
            <person name="Minh B.Q."/>
            <person name="Rinke C."/>
            <person name="Spang A."/>
        </authorList>
    </citation>
    <scope>NUCLEOTIDE SEQUENCE [LARGE SCALE GENOMIC DNA]</scope>
    <source>
        <strain evidence="2">MAG_bin1129</strain>
    </source>
</reference>
<dbReference type="PANTHER" id="PTHR34988:SF1">
    <property type="entry name" value="DNA-BINDING PROTEIN"/>
    <property type="match status" value="1"/>
</dbReference>
<name>A0A832UST3_9ARCH</name>
<dbReference type="Gene3D" id="3.30.1330.80">
    <property type="entry name" value="Hypothetical protein, similar to alpha- acetolactate decarboxylase, domain 2"/>
    <property type="match status" value="1"/>
</dbReference>
<evidence type="ECO:0000313" key="2">
    <source>
        <dbReference type="EMBL" id="HIK00842.1"/>
    </source>
</evidence>
<proteinExistence type="predicted"/>
<keyword evidence="2" id="KW-0238">DNA-binding</keyword>
<dbReference type="InterPro" id="IPR025707">
    <property type="entry name" value="DNA_bp_PD1"/>
</dbReference>
<dbReference type="Pfam" id="PF03479">
    <property type="entry name" value="PCC"/>
    <property type="match status" value="1"/>
</dbReference>
<comment type="caution">
    <text evidence="2">The sequence shown here is derived from an EMBL/GenBank/DDBJ whole genome shotgun (WGS) entry which is preliminary data.</text>
</comment>
<organism evidence="2 3">
    <name type="scientific">Candidatus Naiadarchaeum limnaeum</name>
    <dbReference type="NCBI Taxonomy" id="2756139"/>
    <lineage>
        <taxon>Archaea</taxon>
        <taxon>Candidatus Undinarchaeota</taxon>
        <taxon>Candidatus Undinarchaeia</taxon>
        <taxon>Candidatus Naiadarchaeales</taxon>
        <taxon>Candidatus Naiadarchaeaceae</taxon>
        <taxon>Candidatus Naiadarchaeum</taxon>
    </lineage>
</organism>
<dbReference type="GO" id="GO:0003677">
    <property type="term" value="F:DNA binding"/>
    <property type="evidence" value="ECO:0007669"/>
    <property type="project" value="UniProtKB-KW"/>
</dbReference>
<dbReference type="Proteomes" id="UP000646946">
    <property type="component" value="Unassembled WGS sequence"/>
</dbReference>
<dbReference type="EMBL" id="DVAB01000039">
    <property type="protein sequence ID" value="HIK00842.1"/>
    <property type="molecule type" value="Genomic_DNA"/>
</dbReference>
<evidence type="ECO:0000313" key="3">
    <source>
        <dbReference type="Proteomes" id="UP000646946"/>
    </source>
</evidence>
<keyword evidence="3" id="KW-1185">Reference proteome</keyword>
<sequence>MKLVKQSENEYFGRYEENEDLIEALLKFCNENKIETGIFSIIGAVKSSSFAFYDQKQKKYLQMDLDENAEISHCTGNISLRENKPFIHAHILLADREGRAYGGHLVAAKVFAAEIYIKKFEKSVHRKKNESTGLHLLEP</sequence>
<dbReference type="SUPFAM" id="SSF117856">
    <property type="entry name" value="AF0104/ALDC/Ptd012-like"/>
    <property type="match status" value="1"/>
</dbReference>
<dbReference type="PIRSF" id="PIRSF016702">
    <property type="entry name" value="DNA_bp_PD1"/>
    <property type="match status" value="1"/>
</dbReference>
<dbReference type="PANTHER" id="PTHR34988">
    <property type="entry name" value="PROTEIN, PUTATIVE-RELATED"/>
    <property type="match status" value="1"/>
</dbReference>
<dbReference type="CDD" id="cd11378">
    <property type="entry name" value="DUF296"/>
    <property type="match status" value="1"/>
</dbReference>